<protein>
    <submittedName>
        <fullName evidence="2">Uncharacterized protein</fullName>
    </submittedName>
</protein>
<feature type="region of interest" description="Disordered" evidence="1">
    <location>
        <begin position="35"/>
        <end position="56"/>
    </location>
</feature>
<dbReference type="RefSeq" id="WP_306070411.1">
    <property type="nucleotide sequence ID" value="NZ_CP120988.1"/>
</dbReference>
<accession>A0ABY9ITM2</accession>
<keyword evidence="3" id="KW-1185">Reference proteome</keyword>
<gene>
    <name evidence="2" type="ORF">P8A19_24720</name>
</gene>
<evidence type="ECO:0000256" key="1">
    <source>
        <dbReference type="SAM" id="MobiDB-lite"/>
    </source>
</evidence>
<reference evidence="2 3" key="1">
    <citation type="submission" date="2023-03" db="EMBL/GenBank/DDBJ databases">
        <title>Isolation and description of six Streptomyces strains from soil environments, able to metabolize different microbial glucans.</title>
        <authorList>
            <person name="Widen T."/>
            <person name="Larsbrink J."/>
        </authorList>
    </citation>
    <scope>NUCLEOTIDE SEQUENCE [LARGE SCALE GENOMIC DNA]</scope>
    <source>
        <strain evidence="2 3">Alt2</strain>
    </source>
</reference>
<dbReference type="EMBL" id="CP120988">
    <property type="protein sequence ID" value="WLQ58435.1"/>
    <property type="molecule type" value="Genomic_DNA"/>
</dbReference>
<organism evidence="2 3">
    <name type="scientific">Streptomyces poriferorum</name>
    <dbReference type="NCBI Taxonomy" id="2798799"/>
    <lineage>
        <taxon>Bacteria</taxon>
        <taxon>Bacillati</taxon>
        <taxon>Actinomycetota</taxon>
        <taxon>Actinomycetes</taxon>
        <taxon>Kitasatosporales</taxon>
        <taxon>Streptomycetaceae</taxon>
        <taxon>Streptomyces</taxon>
    </lineage>
</organism>
<proteinExistence type="predicted"/>
<name>A0ABY9ITM2_9ACTN</name>
<sequence length="56" mass="6057">MRGELVTLREKVAVTEERLAHLTITRETLLSLGGEDRVSQGAATQQAPERPVPSTG</sequence>
<evidence type="ECO:0000313" key="2">
    <source>
        <dbReference type="EMBL" id="WLQ58435.1"/>
    </source>
</evidence>
<evidence type="ECO:0000313" key="3">
    <source>
        <dbReference type="Proteomes" id="UP001235744"/>
    </source>
</evidence>
<dbReference type="Proteomes" id="UP001235744">
    <property type="component" value="Chromosome"/>
</dbReference>